<keyword evidence="3" id="KW-0653">Protein transport</keyword>
<proteinExistence type="inferred from homology"/>
<evidence type="ECO:0000256" key="2">
    <source>
        <dbReference type="ARBA" id="ARBA00022448"/>
    </source>
</evidence>
<dbReference type="Proteomes" id="UP000541444">
    <property type="component" value="Unassembled WGS sequence"/>
</dbReference>
<evidence type="ECO:0000313" key="7">
    <source>
        <dbReference type="Proteomes" id="UP000541444"/>
    </source>
</evidence>
<name>A0A7J7LRE6_9MAGN</name>
<comment type="caution">
    <text evidence="6">The sequence shown here is derived from an EMBL/GenBank/DDBJ whole genome shotgun (WGS) entry which is preliminary data.</text>
</comment>
<dbReference type="GO" id="GO:0016197">
    <property type="term" value="P:endosomal transport"/>
    <property type="evidence" value="ECO:0007669"/>
    <property type="project" value="TreeGrafter"/>
</dbReference>
<evidence type="ECO:0000256" key="5">
    <source>
        <dbReference type="ARBA" id="ARBA00029433"/>
    </source>
</evidence>
<dbReference type="GO" id="GO:0005770">
    <property type="term" value="C:late endosome"/>
    <property type="evidence" value="ECO:0007669"/>
    <property type="project" value="TreeGrafter"/>
</dbReference>
<dbReference type="GO" id="GO:0015031">
    <property type="term" value="P:protein transport"/>
    <property type="evidence" value="ECO:0007669"/>
    <property type="project" value="UniProtKB-KW"/>
</dbReference>
<dbReference type="OrthoDB" id="1877176at2759"/>
<keyword evidence="7" id="KW-1185">Reference proteome</keyword>
<dbReference type="AlphaFoldDB" id="A0A7J7LRE6"/>
<evidence type="ECO:0000313" key="6">
    <source>
        <dbReference type="EMBL" id="KAF6145223.1"/>
    </source>
</evidence>
<evidence type="ECO:0000256" key="3">
    <source>
        <dbReference type="ARBA" id="ARBA00022927"/>
    </source>
</evidence>
<dbReference type="GO" id="GO:0030119">
    <property type="term" value="C:AP-type membrane coat adaptor complex"/>
    <property type="evidence" value="ECO:0007669"/>
    <property type="project" value="TreeGrafter"/>
</dbReference>
<comment type="similarity">
    <text evidence="1">Belongs to the adaptor complexes medium subunit family.</text>
</comment>
<evidence type="ECO:0000256" key="4">
    <source>
        <dbReference type="ARBA" id="ARBA00023136"/>
    </source>
</evidence>
<dbReference type="PANTHER" id="PTHR16082:SF2">
    <property type="entry name" value="AP-5 COMPLEX SUBUNIT MU-1"/>
    <property type="match status" value="1"/>
</dbReference>
<keyword evidence="4" id="KW-0472">Membrane</keyword>
<dbReference type="GO" id="GO:0005829">
    <property type="term" value="C:cytosol"/>
    <property type="evidence" value="ECO:0007669"/>
    <property type="project" value="TreeGrafter"/>
</dbReference>
<evidence type="ECO:0000256" key="1">
    <source>
        <dbReference type="ARBA" id="ARBA00005324"/>
    </source>
</evidence>
<dbReference type="PANTHER" id="PTHR16082">
    <property type="entry name" value="AP-5 COMPLEX SUBUNIT MU-1"/>
    <property type="match status" value="1"/>
</dbReference>
<organism evidence="6 7">
    <name type="scientific">Kingdonia uniflora</name>
    <dbReference type="NCBI Taxonomy" id="39325"/>
    <lineage>
        <taxon>Eukaryota</taxon>
        <taxon>Viridiplantae</taxon>
        <taxon>Streptophyta</taxon>
        <taxon>Embryophyta</taxon>
        <taxon>Tracheophyta</taxon>
        <taxon>Spermatophyta</taxon>
        <taxon>Magnoliopsida</taxon>
        <taxon>Ranunculales</taxon>
        <taxon>Circaeasteraceae</taxon>
        <taxon>Kingdonia</taxon>
    </lineage>
</organism>
<dbReference type="EMBL" id="JACGCM010002082">
    <property type="protein sequence ID" value="KAF6145223.1"/>
    <property type="molecule type" value="Genomic_DNA"/>
</dbReference>
<comment type="subcellular location">
    <subcellularLocation>
        <location evidence="5">Endomembrane system</location>
        <topology evidence="5">Peripheral membrane protein</topology>
        <orientation evidence="5">Cytoplasmic side</orientation>
    </subcellularLocation>
</comment>
<protein>
    <submittedName>
        <fullName evidence="6">Uncharacterized protein</fullName>
    </submittedName>
</protein>
<reference evidence="6 7" key="1">
    <citation type="journal article" date="2020" name="IScience">
        <title>Genome Sequencing of the Endangered Kingdonia uniflora (Circaeasteraceae, Ranunculales) Reveals Potential Mechanisms of Evolutionary Specialization.</title>
        <authorList>
            <person name="Sun Y."/>
            <person name="Deng T."/>
            <person name="Zhang A."/>
            <person name="Moore M.J."/>
            <person name="Landis J.B."/>
            <person name="Lin N."/>
            <person name="Zhang H."/>
            <person name="Zhang X."/>
            <person name="Huang J."/>
            <person name="Zhang X."/>
            <person name="Sun H."/>
            <person name="Wang H."/>
        </authorList>
    </citation>
    <scope>NUCLEOTIDE SEQUENCE [LARGE SCALE GENOMIC DNA]</scope>
    <source>
        <strain evidence="6">TB1705</strain>
        <tissue evidence="6">Leaf</tissue>
    </source>
</reference>
<accession>A0A7J7LRE6</accession>
<gene>
    <name evidence="6" type="ORF">GIB67_041418</name>
</gene>
<keyword evidence="2" id="KW-0813">Transport</keyword>
<dbReference type="GO" id="GO:0005764">
    <property type="term" value="C:lysosome"/>
    <property type="evidence" value="ECO:0007669"/>
    <property type="project" value="TreeGrafter"/>
</dbReference>
<dbReference type="InterPro" id="IPR039591">
    <property type="entry name" value="AP5M1"/>
</dbReference>
<sequence length="196" mass="22250">MLGCSIRALWILNNQETVVFSRRFPVVEKRWRIACNKENEISDGCKVLLLLPTDSELASAFAKRKKREGSARGFGIRVTQSSEGSDSWVDDPITRHIISLDINKEEGEEFFLWPLVLHVKSHFYILVLPLVEPQHLKAYERMCRRSDCGSSNGVEENLSSLLLELPCITGYGKCIVSLLLASHVMMLVLSINNRFI</sequence>